<feature type="domain" description="MAM" evidence="5">
    <location>
        <begin position="26"/>
        <end position="186"/>
    </location>
</feature>
<dbReference type="AlphaFoldDB" id="A0A9J7MG12"/>
<dbReference type="InterPro" id="IPR013320">
    <property type="entry name" value="ConA-like_dom_sf"/>
</dbReference>
<dbReference type="SMART" id="SM00137">
    <property type="entry name" value="MAM"/>
    <property type="match status" value="3"/>
</dbReference>
<dbReference type="PROSITE" id="PS50060">
    <property type="entry name" value="MAM_2"/>
    <property type="match status" value="3"/>
</dbReference>
<keyword evidence="3" id="KW-0812">Transmembrane</keyword>
<keyword evidence="1" id="KW-0677">Repeat</keyword>
<evidence type="ECO:0000256" key="2">
    <source>
        <dbReference type="SAM" id="MobiDB-lite"/>
    </source>
</evidence>
<dbReference type="FunFam" id="2.60.120.200:FF:000128">
    <property type="entry name" value="enteropeptidase isoform X2"/>
    <property type="match status" value="1"/>
</dbReference>
<dbReference type="PRINTS" id="PR00020">
    <property type="entry name" value="MAMDOMAIN"/>
</dbReference>
<reference evidence="6" key="1">
    <citation type="journal article" date="2020" name="Nat. Ecol. Evol.">
        <title>Deeply conserved synteny resolves early events in vertebrate evolution.</title>
        <authorList>
            <person name="Simakov O."/>
            <person name="Marletaz F."/>
            <person name="Yue J.X."/>
            <person name="O'Connell B."/>
            <person name="Jenkins J."/>
            <person name="Brandt A."/>
            <person name="Calef R."/>
            <person name="Tung C.H."/>
            <person name="Huang T.K."/>
            <person name="Schmutz J."/>
            <person name="Satoh N."/>
            <person name="Yu J.K."/>
            <person name="Putnam N.H."/>
            <person name="Green R.E."/>
            <person name="Rokhsar D.S."/>
        </authorList>
    </citation>
    <scope>NUCLEOTIDE SEQUENCE [LARGE SCALE GENOMIC DNA]</scope>
    <source>
        <strain evidence="6">S238N-H82</strain>
    </source>
</reference>
<evidence type="ECO:0000259" key="5">
    <source>
        <dbReference type="PROSITE" id="PS50060"/>
    </source>
</evidence>
<dbReference type="Pfam" id="PF00629">
    <property type="entry name" value="MAM"/>
    <property type="match status" value="3"/>
</dbReference>
<dbReference type="Gene3D" id="2.60.120.200">
    <property type="match status" value="3"/>
</dbReference>
<keyword evidence="6" id="KW-1185">Reference proteome</keyword>
<feature type="chain" id="PRO_5039933519" evidence="4">
    <location>
        <begin position="22"/>
        <end position="774"/>
    </location>
</feature>
<evidence type="ECO:0000256" key="1">
    <source>
        <dbReference type="ARBA" id="ARBA00022737"/>
    </source>
</evidence>
<keyword evidence="4" id="KW-0732">Signal</keyword>
<evidence type="ECO:0000256" key="4">
    <source>
        <dbReference type="SAM" id="SignalP"/>
    </source>
</evidence>
<feature type="compositionally biased region" description="Polar residues" evidence="2">
    <location>
        <begin position="608"/>
        <end position="619"/>
    </location>
</feature>
<keyword evidence="3" id="KW-0472">Membrane</keyword>
<reference evidence="7" key="2">
    <citation type="submission" date="2025-08" db="UniProtKB">
        <authorList>
            <consortium name="RefSeq"/>
        </authorList>
    </citation>
    <scope>IDENTIFICATION</scope>
    <source>
        <strain evidence="7">S238N-H82</strain>
        <tissue evidence="7">Testes</tissue>
    </source>
</reference>
<dbReference type="SUPFAM" id="SSF49899">
    <property type="entry name" value="Concanavalin A-like lectins/glucanases"/>
    <property type="match status" value="3"/>
</dbReference>
<evidence type="ECO:0000256" key="3">
    <source>
        <dbReference type="SAM" id="Phobius"/>
    </source>
</evidence>
<name>A0A9J7MG12_BRAFL</name>
<proteinExistence type="predicted"/>
<keyword evidence="3" id="KW-1133">Transmembrane helix</keyword>
<dbReference type="CDD" id="cd06263">
    <property type="entry name" value="MAM"/>
    <property type="match status" value="3"/>
</dbReference>
<evidence type="ECO:0000313" key="6">
    <source>
        <dbReference type="Proteomes" id="UP000001554"/>
    </source>
</evidence>
<dbReference type="RefSeq" id="XP_035666661.1">
    <property type="nucleotide sequence ID" value="XM_035810768.1"/>
</dbReference>
<feature type="compositionally biased region" description="Basic and acidic residues" evidence="2">
    <location>
        <begin position="575"/>
        <end position="590"/>
    </location>
</feature>
<dbReference type="InterPro" id="IPR000998">
    <property type="entry name" value="MAM_dom"/>
</dbReference>
<feature type="domain" description="MAM" evidence="5">
    <location>
        <begin position="201"/>
        <end position="360"/>
    </location>
</feature>
<dbReference type="PANTHER" id="PTHR23282">
    <property type="entry name" value="APICAL ENDOSOMAL GLYCOPROTEIN PRECURSOR"/>
    <property type="match status" value="1"/>
</dbReference>
<dbReference type="PROSITE" id="PS00740">
    <property type="entry name" value="MAM_1"/>
    <property type="match status" value="1"/>
</dbReference>
<organism evidence="6 7">
    <name type="scientific">Branchiostoma floridae</name>
    <name type="common">Florida lancelet</name>
    <name type="synonym">Amphioxus</name>
    <dbReference type="NCBI Taxonomy" id="7739"/>
    <lineage>
        <taxon>Eukaryota</taxon>
        <taxon>Metazoa</taxon>
        <taxon>Chordata</taxon>
        <taxon>Cephalochordata</taxon>
        <taxon>Leptocardii</taxon>
        <taxon>Amphioxiformes</taxon>
        <taxon>Branchiostomatidae</taxon>
        <taxon>Branchiostoma</taxon>
    </lineage>
</organism>
<dbReference type="Proteomes" id="UP000001554">
    <property type="component" value="Chromosome 2"/>
</dbReference>
<sequence length="774" mass="84979">MAHSPQLLAVLVLLASQGVYSQSKAGDCDFDRGLCGYTQDNTDEFDWRQWSGRTGTGMTGPNGDHTTGSGKYMYIEASSPRTEGDKARLISPMMQQVGARCLEFYYHLFGSHIGALNVYKLPTGLVNLHEPIWTATGDRGIKWLRGQVTVESDMDYQVVFEGARGSGIRGDIALDDITFSDGPCVTDGLVIDNEEALPEKADCNFDNGLCDYVQDKDDVFDWRLKAGRTPTTATGPRGDHTSGKGKYLYMEASRKQEGHHARIMTPNLRPSPLPKCLVFWYHMFGQFMGEFNIYLRLSQNDVGAPVWSQAGNKGPSWHQGRVNIQANHTFQVVFEAVRGRKARGDIALDDVSFEDGPCAIVEPTLATESAMTTTLVPVSTTISTPPAQTTRAPVSPSSLTCSFDDSLCGYTAASTRSQLAWVQWASTDSLKDHTSGEGSFMMVQVAASGGSPGDTRSNLAWLLTPWMTAEGIYCLEFFAYVQADGSSGLTVYQTIGEGGAVRKLWNNKGKVGAQWTPVRVDIWPTSKFQIKFEGHKSQSSQARIGLDDVTFRAGRCPSKVPVPDPKPTTPMQRTTKTEPREKYSTAEAPRDGIPPDFTFRPPGRPQPETVSFPTRSPANTDRKPQGLPDAKGSRHPCPCDGSTGHRHGSRWTMQTGITVAILIPVIVLLVVVIILAVISYKRLRIQRQLLKYCERGDIELTYRPPGELKDLLQGTRTLEQSDVNGSAKRTKGPSYRGKCNLPDVSAPEFGKYVTLQEQDSPVTPPAHNNFDSVI</sequence>
<feature type="region of interest" description="Disordered" evidence="2">
    <location>
        <begin position="555"/>
        <end position="646"/>
    </location>
</feature>
<feature type="domain" description="MAM" evidence="5">
    <location>
        <begin position="399"/>
        <end position="558"/>
    </location>
</feature>
<feature type="transmembrane region" description="Helical" evidence="3">
    <location>
        <begin position="656"/>
        <end position="678"/>
    </location>
</feature>
<dbReference type="GO" id="GO:0016020">
    <property type="term" value="C:membrane"/>
    <property type="evidence" value="ECO:0007669"/>
    <property type="project" value="InterPro"/>
</dbReference>
<protein>
    <submittedName>
        <fullName evidence="7">MAM and LDL-receptor class A domain-containing protein 1-like isoform X2</fullName>
    </submittedName>
</protein>
<dbReference type="InterPro" id="IPR051560">
    <property type="entry name" value="MAM_domain-containing"/>
</dbReference>
<dbReference type="PANTHER" id="PTHR23282:SF148">
    <property type="entry name" value="MAM DOMAIN-CONTAINING PROTEIN"/>
    <property type="match status" value="1"/>
</dbReference>
<dbReference type="GeneID" id="118409618"/>
<evidence type="ECO:0000313" key="7">
    <source>
        <dbReference type="RefSeq" id="XP_035666661.1"/>
    </source>
</evidence>
<feature type="signal peptide" evidence="4">
    <location>
        <begin position="1"/>
        <end position="21"/>
    </location>
</feature>
<gene>
    <name evidence="7" type="primary">LOC118409618</name>
</gene>
<accession>A0A9J7MG12</accession>